<reference evidence="8" key="1">
    <citation type="journal article" date="2021" name="PeerJ">
        <title>Extensive microbial diversity within the chicken gut microbiome revealed by metagenomics and culture.</title>
        <authorList>
            <person name="Gilroy R."/>
            <person name="Ravi A."/>
            <person name="Getino M."/>
            <person name="Pursley I."/>
            <person name="Horton D.L."/>
            <person name="Alikhan N.F."/>
            <person name="Baker D."/>
            <person name="Gharbi K."/>
            <person name="Hall N."/>
            <person name="Watson M."/>
            <person name="Adriaenssens E.M."/>
            <person name="Foster-Nyarko E."/>
            <person name="Jarju S."/>
            <person name="Secka A."/>
            <person name="Antonio M."/>
            <person name="Oren A."/>
            <person name="Chaudhuri R.R."/>
            <person name="La Ragione R."/>
            <person name="Hildebrand F."/>
            <person name="Pallen M.J."/>
        </authorList>
    </citation>
    <scope>NUCLEOTIDE SEQUENCE</scope>
    <source>
        <strain evidence="8">CHK118-2852</strain>
    </source>
</reference>
<evidence type="ECO:0000256" key="1">
    <source>
        <dbReference type="ARBA" id="ARBA00007072"/>
    </source>
</evidence>
<dbReference type="GO" id="GO:0016810">
    <property type="term" value="F:hydrolase activity, acting on carbon-nitrogen (but not peptide) bonds"/>
    <property type="evidence" value="ECO:0007669"/>
    <property type="project" value="InterPro"/>
</dbReference>
<keyword evidence="2 8" id="KW-0378">Hydrolase</keyword>
<dbReference type="Pfam" id="PF02927">
    <property type="entry name" value="CelD_N"/>
    <property type="match status" value="1"/>
</dbReference>
<evidence type="ECO:0000256" key="5">
    <source>
        <dbReference type="ARBA" id="ARBA00023326"/>
    </source>
</evidence>
<dbReference type="GO" id="GO:0000272">
    <property type="term" value="P:polysaccharide catabolic process"/>
    <property type="evidence" value="ECO:0007669"/>
    <property type="project" value="UniProtKB-KW"/>
</dbReference>
<dbReference type="InterPro" id="IPR002509">
    <property type="entry name" value="NODB_dom"/>
</dbReference>
<evidence type="ECO:0000313" key="9">
    <source>
        <dbReference type="Proteomes" id="UP000824108"/>
    </source>
</evidence>
<feature type="chain" id="PRO_5039675691" evidence="6">
    <location>
        <begin position="22"/>
        <end position="836"/>
    </location>
</feature>
<dbReference type="InterPro" id="IPR011330">
    <property type="entry name" value="Glyco_hydro/deAcase_b/a-brl"/>
</dbReference>
<organism evidence="8 9">
    <name type="scientific">Candidatus Bacteroides merdavium</name>
    <dbReference type="NCBI Taxonomy" id="2838472"/>
    <lineage>
        <taxon>Bacteria</taxon>
        <taxon>Pseudomonadati</taxon>
        <taxon>Bacteroidota</taxon>
        <taxon>Bacteroidia</taxon>
        <taxon>Bacteroidales</taxon>
        <taxon>Bacteroidaceae</taxon>
        <taxon>Bacteroides</taxon>
    </lineage>
</organism>
<evidence type="ECO:0000259" key="7">
    <source>
        <dbReference type="PROSITE" id="PS51677"/>
    </source>
</evidence>
<dbReference type="PANTHER" id="PTHR22298">
    <property type="entry name" value="ENDO-1,4-BETA-GLUCANASE"/>
    <property type="match status" value="1"/>
</dbReference>
<feature type="signal peptide" evidence="6">
    <location>
        <begin position="1"/>
        <end position="21"/>
    </location>
</feature>
<dbReference type="InterPro" id="IPR014756">
    <property type="entry name" value="Ig_E-set"/>
</dbReference>
<evidence type="ECO:0000256" key="2">
    <source>
        <dbReference type="ARBA" id="ARBA00022801"/>
    </source>
</evidence>
<dbReference type="Proteomes" id="UP000824108">
    <property type="component" value="Unassembled WGS sequence"/>
</dbReference>
<sequence length="836" mass="94072">MKTHRLLGAILLAAISMPGKAGEWIRVNQLGYLPQSVKVAVFMSDTQTSLDTYTLIDAYTGETACTFNSPKATSSLGQMASTYRLDFSRFTRPGVYYLKAGEATSPRFSINARVYDGTADFLLNYMRQQRCGYNPYLNDSCHVHDAYIVYHPTKSGQPLDVRGGWHDAADYLQYTTTSANAIYQMMFAWQENPESFGDAYDGDGRPGANGIPDIVDEIKWGLDWLNRMNPAPGEMYNQIADDRDHASMRLPNQDRVDYGYGPGKGRPVYFCSGKPQSRGKFTNQTTGVASTAGKFASCFAMGARILKDFYPEFAAEIGAKADDAYQEGIRQPGVCQTASVLSPYIYEEDNWTDDMELGAIELYRTTGDPTYLQQAIEYGRREPVTPWMGADSARHYQWYPFLNMGHYQLARHGNERVSQEFIRNLRTGIRRTWEKAVESPFLYGIPYIWCSNNLTVAMLTQCHLYRELTGDDTYAEMEAALRDWLFGCNPWGTSMLVELPLWGDYPSQPHSSYPIANAGNATGGLVDGPVYRTIFEGLRGVNLSGLPGQPGEDYARFQPRQMVYHDAIGDYSTNEPTMDGTASLTYYLSAMQKDGMKQGSTPADKNRYINGGIVRTDPSKKQITLVFTAADKADGAEAILNTLKKHGIKGAFFFTGEFLERFPETVRQLVKEGHYVGSHSYGHLLYMPWENRDSLLVSREAFEQDLQKSYAKLQSFGIAYHDAPLYLPPYEYYNRTIAAWAKGMGIQLVNFTPGTLSNADYTTPDMGPKYRSSQAIYNKIMEVEKAEGLNGHLMLIHLGTDDRRTDKFYNGYLDKTIRTLTKKGYRFVPLREATGF</sequence>
<dbReference type="Gene3D" id="3.20.20.370">
    <property type="entry name" value="Glycoside hydrolase/deacetylase"/>
    <property type="match status" value="1"/>
</dbReference>
<evidence type="ECO:0000256" key="6">
    <source>
        <dbReference type="SAM" id="SignalP"/>
    </source>
</evidence>
<dbReference type="Gene3D" id="1.50.10.10">
    <property type="match status" value="1"/>
</dbReference>
<dbReference type="AlphaFoldDB" id="A0A9D2H0B6"/>
<dbReference type="InterPro" id="IPR001701">
    <property type="entry name" value="Glyco_hydro_9"/>
</dbReference>
<name>A0A9D2H0B6_9BACE</name>
<dbReference type="Pfam" id="PF01522">
    <property type="entry name" value="Polysacc_deac_1"/>
    <property type="match status" value="1"/>
</dbReference>
<accession>A0A9D2H0B6</accession>
<keyword evidence="4" id="KW-0326">Glycosidase</keyword>
<comment type="caution">
    <text evidence="8">The sequence shown here is derived from an EMBL/GenBank/DDBJ whole genome shotgun (WGS) entry which is preliminary data.</text>
</comment>
<dbReference type="EMBL" id="DXAV01000092">
    <property type="protein sequence ID" value="HIZ92702.1"/>
    <property type="molecule type" value="Genomic_DNA"/>
</dbReference>
<feature type="domain" description="NodB homology" evidence="7">
    <location>
        <begin position="621"/>
        <end position="828"/>
    </location>
</feature>
<keyword evidence="6" id="KW-0732">Signal</keyword>
<gene>
    <name evidence="8" type="ORF">H9807_11410</name>
</gene>
<dbReference type="InterPro" id="IPR004197">
    <property type="entry name" value="Cellulase_Ig-like"/>
</dbReference>
<comment type="similarity">
    <text evidence="1">Belongs to the glycosyl hydrolase 9 (cellulase E) family.</text>
</comment>
<dbReference type="SUPFAM" id="SSF81296">
    <property type="entry name" value="E set domains"/>
    <property type="match status" value="1"/>
</dbReference>
<dbReference type="InterPro" id="IPR013783">
    <property type="entry name" value="Ig-like_fold"/>
</dbReference>
<dbReference type="InterPro" id="IPR012341">
    <property type="entry name" value="6hp_glycosidase-like_sf"/>
</dbReference>
<evidence type="ECO:0000256" key="4">
    <source>
        <dbReference type="ARBA" id="ARBA00023295"/>
    </source>
</evidence>
<dbReference type="SUPFAM" id="SSF48208">
    <property type="entry name" value="Six-hairpin glycosidases"/>
    <property type="match status" value="1"/>
</dbReference>
<dbReference type="CDD" id="cd02850">
    <property type="entry name" value="E_set_Cellulase_N"/>
    <property type="match status" value="1"/>
</dbReference>
<evidence type="ECO:0000256" key="3">
    <source>
        <dbReference type="ARBA" id="ARBA00023277"/>
    </source>
</evidence>
<evidence type="ECO:0000313" key="8">
    <source>
        <dbReference type="EMBL" id="HIZ92702.1"/>
    </source>
</evidence>
<dbReference type="InterPro" id="IPR008928">
    <property type="entry name" value="6-hairpin_glycosidase_sf"/>
</dbReference>
<dbReference type="Gene3D" id="2.60.40.10">
    <property type="entry name" value="Immunoglobulins"/>
    <property type="match status" value="1"/>
</dbReference>
<dbReference type="CDD" id="cd10917">
    <property type="entry name" value="CE4_NodB_like_6s_7s"/>
    <property type="match status" value="1"/>
</dbReference>
<proteinExistence type="inferred from homology"/>
<dbReference type="Pfam" id="PF00759">
    <property type="entry name" value="Glyco_hydro_9"/>
    <property type="match status" value="1"/>
</dbReference>
<dbReference type="PROSITE" id="PS51677">
    <property type="entry name" value="NODB"/>
    <property type="match status" value="1"/>
</dbReference>
<reference evidence="8" key="2">
    <citation type="submission" date="2021-04" db="EMBL/GenBank/DDBJ databases">
        <authorList>
            <person name="Gilroy R."/>
        </authorList>
    </citation>
    <scope>NUCLEOTIDE SEQUENCE</scope>
    <source>
        <strain evidence="8">CHK118-2852</strain>
    </source>
</reference>
<keyword evidence="5" id="KW-0624">Polysaccharide degradation</keyword>
<dbReference type="SUPFAM" id="SSF88713">
    <property type="entry name" value="Glycoside hydrolase/deacetylase"/>
    <property type="match status" value="1"/>
</dbReference>
<keyword evidence="3" id="KW-0119">Carbohydrate metabolism</keyword>
<protein>
    <submittedName>
        <fullName evidence="8">Glycoside hydrolase family 9 protein</fullName>
    </submittedName>
</protein>
<dbReference type="GO" id="GO:0008810">
    <property type="term" value="F:cellulase activity"/>
    <property type="evidence" value="ECO:0007669"/>
    <property type="project" value="InterPro"/>
</dbReference>